<dbReference type="FunFam" id="3.40.50.980:FF:000002">
    <property type="entry name" value="Enterobactin synthetase component F"/>
    <property type="match status" value="1"/>
</dbReference>
<dbReference type="PANTHER" id="PTHR45527:SF1">
    <property type="entry name" value="FATTY ACID SYNTHASE"/>
    <property type="match status" value="1"/>
</dbReference>
<evidence type="ECO:0000313" key="5">
    <source>
        <dbReference type="EMBL" id="OTA21557.1"/>
    </source>
</evidence>
<comment type="caution">
    <text evidence="5">The sequence shown here is derived from an EMBL/GenBank/DDBJ whole genome shotgun (WGS) entry which is preliminary data.</text>
</comment>
<dbReference type="AlphaFoldDB" id="A0A1Y2ST53"/>
<dbReference type="GO" id="GO:0044550">
    <property type="term" value="P:secondary metabolite biosynthetic process"/>
    <property type="evidence" value="ECO:0007669"/>
    <property type="project" value="TreeGrafter"/>
</dbReference>
<dbReference type="SUPFAM" id="SSF47336">
    <property type="entry name" value="ACP-like"/>
    <property type="match status" value="1"/>
</dbReference>
<dbReference type="InterPro" id="IPR009081">
    <property type="entry name" value="PP-bd_ACP"/>
</dbReference>
<keyword evidence="6" id="KW-1185">Reference proteome</keyword>
<sequence length="612" mass="68800">MKSKKTIHSLFMAQKIKTPHAVALRSNNSSINYEELDNRSTELACYLIKQGVNTGDKIGVYLHKGVSLVVSLLGILKAGACYVPLDPSYPQERLLYIVRHASIRFIMTSPTLADKISVDDDKKIDITALHLNASSHFSLPEVDDDSLCYVMYTSGSTGQPKGVMIRHRTVVNYLWWMQDAFGIAQRDVVLNQTTFSFDVSVWEIFWPLITGASCALISDDIKYDPHQVINFIQQHHVTVVQFVPTALRTIVAAQKLQACSELQHIFSGGEALDQKLVDDLAAQFTGQIHNLYGPTETTIYACHWLCQPGADATIVPIGTPIPHVRAYVLDEQLNELSPGKAGELYLAGDILAQGYINEPEKTRNSFVTEPFVTDTPSLMYKTGDIVRAREDGVLEFLGRVDNQVKLRGYRVELNEIEVVLRNYSRLSDAVVILEENDESKLLEIVAFYTVKENETVQELELKEYLYNILPFYMIPSYLIEQAFIPTLPNGKVDKTSLHHNFKKNLRHTAKNIVPPTSNIETEIIKIWEQVLNNKNLSIHENFFDAGGNSLLMSKAHREIKKNLDISVSIMDLYQYPTVKALSTYLAEKGLKSTSSNKSDKADNKSNGVTTHE</sequence>
<dbReference type="PANTHER" id="PTHR45527">
    <property type="entry name" value="NONRIBOSOMAL PEPTIDE SYNTHETASE"/>
    <property type="match status" value="1"/>
</dbReference>
<protein>
    <submittedName>
        <fullName evidence="5">Amino acid adenylation domain protein</fullName>
    </submittedName>
</protein>
<name>A0A1Y2ST53_9GAMM</name>
<comment type="cofactor">
    <cofactor evidence="1">
        <name>pantetheine 4'-phosphate</name>
        <dbReference type="ChEBI" id="CHEBI:47942"/>
    </cofactor>
</comment>
<dbReference type="EMBL" id="MUBK01000002">
    <property type="protein sequence ID" value="OTA21557.1"/>
    <property type="molecule type" value="Genomic_DNA"/>
</dbReference>
<dbReference type="PROSITE" id="PS00455">
    <property type="entry name" value="AMP_BINDING"/>
    <property type="match status" value="1"/>
</dbReference>
<dbReference type="Gene3D" id="1.10.1200.10">
    <property type="entry name" value="ACP-like"/>
    <property type="match status" value="1"/>
</dbReference>
<dbReference type="GO" id="GO:0005737">
    <property type="term" value="C:cytoplasm"/>
    <property type="evidence" value="ECO:0007669"/>
    <property type="project" value="TreeGrafter"/>
</dbReference>
<dbReference type="FunFam" id="3.40.50.980:FF:000001">
    <property type="entry name" value="Non-ribosomal peptide synthetase"/>
    <property type="match status" value="1"/>
</dbReference>
<dbReference type="Gene3D" id="3.40.50.980">
    <property type="match status" value="2"/>
</dbReference>
<dbReference type="Pfam" id="PF00550">
    <property type="entry name" value="PP-binding"/>
    <property type="match status" value="1"/>
</dbReference>
<dbReference type="InterPro" id="IPR036736">
    <property type="entry name" value="ACP-like_sf"/>
</dbReference>
<dbReference type="Pfam" id="PF00501">
    <property type="entry name" value="AMP-binding"/>
    <property type="match status" value="1"/>
</dbReference>
<dbReference type="InterPro" id="IPR010071">
    <property type="entry name" value="AA_adenyl_dom"/>
</dbReference>
<proteinExistence type="predicted"/>
<dbReference type="InterPro" id="IPR020845">
    <property type="entry name" value="AMP-binding_CS"/>
</dbReference>
<gene>
    <name evidence="5" type="ORF">Xbed_00303</name>
</gene>
<organism evidence="5 6">
    <name type="scientific">Xenorhabdus beddingii</name>
    <dbReference type="NCBI Taxonomy" id="40578"/>
    <lineage>
        <taxon>Bacteria</taxon>
        <taxon>Pseudomonadati</taxon>
        <taxon>Pseudomonadota</taxon>
        <taxon>Gammaproteobacteria</taxon>
        <taxon>Enterobacterales</taxon>
        <taxon>Morganellaceae</taxon>
        <taxon>Xenorhabdus</taxon>
    </lineage>
</organism>
<reference evidence="5 6" key="1">
    <citation type="submission" date="2017-01" db="EMBL/GenBank/DDBJ databases">
        <title>Deconstructing symbiosis and pathogenesis requirements using a combined genomic-metabolomic approach.</title>
        <authorList>
            <person name="Tobias N.J."/>
            <person name="Wolff H."/>
            <person name="Djahanschiri B."/>
            <person name="Ebersberger I."/>
            <person name="Bode H.B."/>
        </authorList>
    </citation>
    <scope>NUCLEOTIDE SEQUENCE [LARGE SCALE GENOMIC DNA]</scope>
    <source>
        <strain evidence="5 6">DSM 4764</strain>
    </source>
</reference>
<dbReference type="RefSeq" id="WP_086111184.1">
    <property type="nucleotide sequence ID" value="NZ_CAWNHF010000112.1"/>
</dbReference>
<feature type="domain" description="Carrier" evidence="4">
    <location>
        <begin position="514"/>
        <end position="589"/>
    </location>
</feature>
<dbReference type="InterPro" id="IPR045851">
    <property type="entry name" value="AMP-bd_C_sf"/>
</dbReference>
<dbReference type="STRING" id="40578.Xbed_00303"/>
<evidence type="ECO:0000259" key="4">
    <source>
        <dbReference type="PROSITE" id="PS50075"/>
    </source>
</evidence>
<dbReference type="InterPro" id="IPR000873">
    <property type="entry name" value="AMP-dep_synth/lig_dom"/>
</dbReference>
<evidence type="ECO:0000256" key="2">
    <source>
        <dbReference type="ARBA" id="ARBA00022450"/>
    </source>
</evidence>
<dbReference type="GO" id="GO:0031177">
    <property type="term" value="F:phosphopantetheine binding"/>
    <property type="evidence" value="ECO:0007669"/>
    <property type="project" value="TreeGrafter"/>
</dbReference>
<evidence type="ECO:0000256" key="1">
    <source>
        <dbReference type="ARBA" id="ARBA00001957"/>
    </source>
</evidence>
<evidence type="ECO:0000256" key="3">
    <source>
        <dbReference type="SAM" id="MobiDB-lite"/>
    </source>
</evidence>
<dbReference type="SUPFAM" id="SSF56801">
    <property type="entry name" value="Acetyl-CoA synthetase-like"/>
    <property type="match status" value="1"/>
</dbReference>
<dbReference type="NCBIfam" id="TIGR01733">
    <property type="entry name" value="AA-adenyl-dom"/>
    <property type="match status" value="1"/>
</dbReference>
<keyword evidence="2" id="KW-0596">Phosphopantetheine</keyword>
<dbReference type="OrthoDB" id="5817163at2"/>
<dbReference type="Gene3D" id="3.30.300.30">
    <property type="match status" value="1"/>
</dbReference>
<feature type="region of interest" description="Disordered" evidence="3">
    <location>
        <begin position="590"/>
        <end position="612"/>
    </location>
</feature>
<dbReference type="GO" id="GO:0043041">
    <property type="term" value="P:amino acid activation for nonribosomal peptide biosynthetic process"/>
    <property type="evidence" value="ECO:0007669"/>
    <property type="project" value="TreeGrafter"/>
</dbReference>
<evidence type="ECO:0000313" key="6">
    <source>
        <dbReference type="Proteomes" id="UP000194204"/>
    </source>
</evidence>
<dbReference type="Gene3D" id="2.30.38.10">
    <property type="entry name" value="Luciferase, Domain 3"/>
    <property type="match status" value="1"/>
</dbReference>
<dbReference type="CDD" id="cd05930">
    <property type="entry name" value="A_NRPS"/>
    <property type="match status" value="1"/>
</dbReference>
<accession>A0A1Y2ST53</accession>
<dbReference type="FunFam" id="3.40.50.12780:FF:000012">
    <property type="entry name" value="Non-ribosomal peptide synthetase"/>
    <property type="match status" value="1"/>
</dbReference>
<dbReference type="Proteomes" id="UP000194204">
    <property type="component" value="Unassembled WGS sequence"/>
</dbReference>
<dbReference type="PROSITE" id="PS50075">
    <property type="entry name" value="CARRIER"/>
    <property type="match status" value="1"/>
</dbReference>